<name>A0A0H5P4D8_NOCFR</name>
<feature type="binding site" evidence="5">
    <location>
        <begin position="476"/>
        <end position="477"/>
    </location>
    <ligand>
        <name>FAD</name>
        <dbReference type="ChEBI" id="CHEBI:57692"/>
    </ligand>
</feature>
<dbReference type="KEGG" id="nfr:ERS450000_04826"/>
<dbReference type="PIRSF" id="PIRSF000137">
    <property type="entry name" value="Alcohol_oxidase"/>
    <property type="match status" value="1"/>
</dbReference>
<feature type="binding site" evidence="5">
    <location>
        <position position="228"/>
    </location>
    <ligand>
        <name>FAD</name>
        <dbReference type="ChEBI" id="CHEBI:57692"/>
    </ligand>
</feature>
<protein>
    <submittedName>
        <fullName evidence="8">Choline dehydrogenase</fullName>
        <ecNumber evidence="8">1.1.99.1</ecNumber>
    </submittedName>
</protein>
<dbReference type="Gene3D" id="3.30.410.40">
    <property type="match status" value="1"/>
</dbReference>
<dbReference type="RefSeq" id="WP_060594305.1">
    <property type="nucleotide sequence ID" value="NZ_CP031418.1"/>
</dbReference>
<dbReference type="PANTHER" id="PTHR11552:SF147">
    <property type="entry name" value="CHOLINE DEHYDROGENASE, MITOCHONDRIAL"/>
    <property type="match status" value="1"/>
</dbReference>
<feature type="domain" description="Glucose-methanol-choline oxidoreductase N-terminal" evidence="7">
    <location>
        <begin position="86"/>
        <end position="109"/>
    </location>
</feature>
<dbReference type="SUPFAM" id="SSF54373">
    <property type="entry name" value="FAD-linked reductases, C-terminal domain"/>
    <property type="match status" value="1"/>
</dbReference>
<dbReference type="PANTHER" id="PTHR11552">
    <property type="entry name" value="GLUCOSE-METHANOL-CHOLINE GMC OXIDOREDUCTASE"/>
    <property type="match status" value="1"/>
</dbReference>
<feature type="binding site" evidence="5">
    <location>
        <position position="88"/>
    </location>
    <ligand>
        <name>FAD</name>
        <dbReference type="ChEBI" id="CHEBI:57692"/>
    </ligand>
</feature>
<dbReference type="InterPro" id="IPR007867">
    <property type="entry name" value="GMC_OxRtase_C"/>
</dbReference>
<dbReference type="Pfam" id="PF00732">
    <property type="entry name" value="GMC_oxred_N"/>
    <property type="match status" value="1"/>
</dbReference>
<dbReference type="InterPro" id="IPR036188">
    <property type="entry name" value="FAD/NAD-bd_sf"/>
</dbReference>
<keyword evidence="8" id="KW-0560">Oxidoreductase</keyword>
<accession>A0A0H5P4D8</accession>
<geneLocation type="plasmid" evidence="8">
    <name>2</name>
</geneLocation>
<comment type="similarity">
    <text evidence="2 6">Belongs to the GMC oxidoreductase family.</text>
</comment>
<dbReference type="EC" id="1.1.99.1" evidence="8"/>
<gene>
    <name evidence="8" type="primary">betA</name>
    <name evidence="8" type="ORF">ERS450000_04826</name>
</gene>
<dbReference type="Proteomes" id="UP000057820">
    <property type="component" value="Plasmid 2"/>
</dbReference>
<comment type="cofactor">
    <cofactor evidence="1 5">
        <name>FAD</name>
        <dbReference type="ChEBI" id="CHEBI:57692"/>
    </cofactor>
</comment>
<evidence type="ECO:0000256" key="4">
    <source>
        <dbReference type="ARBA" id="ARBA00022827"/>
    </source>
</evidence>
<dbReference type="Pfam" id="PF05199">
    <property type="entry name" value="GMC_oxred_C"/>
    <property type="match status" value="1"/>
</dbReference>
<dbReference type="SUPFAM" id="SSF51905">
    <property type="entry name" value="FAD/NAD(P)-binding domain"/>
    <property type="match status" value="1"/>
</dbReference>
<dbReference type="InterPro" id="IPR012132">
    <property type="entry name" value="GMC_OxRdtase"/>
</dbReference>
<evidence type="ECO:0000256" key="1">
    <source>
        <dbReference type="ARBA" id="ARBA00001974"/>
    </source>
</evidence>
<evidence type="ECO:0000256" key="5">
    <source>
        <dbReference type="PIRSR" id="PIRSR000137-2"/>
    </source>
</evidence>
<dbReference type="PROSITE" id="PS00623">
    <property type="entry name" value="GMC_OXRED_1"/>
    <property type="match status" value="1"/>
</dbReference>
<dbReference type="InterPro" id="IPR000172">
    <property type="entry name" value="GMC_OxRdtase_N"/>
</dbReference>
<reference evidence="9" key="1">
    <citation type="submission" date="2015-03" db="EMBL/GenBank/DDBJ databases">
        <authorList>
            <consortium name="Pathogen Informatics"/>
        </authorList>
    </citation>
    <scope>NUCLEOTIDE SEQUENCE [LARGE SCALE GENOMIC DNA]</scope>
    <source>
        <strain evidence="9">NCTC11134</strain>
        <plasmid evidence="9">2</plasmid>
    </source>
</reference>
<evidence type="ECO:0000313" key="9">
    <source>
        <dbReference type="Proteomes" id="UP000057820"/>
    </source>
</evidence>
<evidence type="ECO:0000313" key="8">
    <source>
        <dbReference type="EMBL" id="CRY82174.1"/>
    </source>
</evidence>
<dbReference type="GO" id="GO:0050660">
    <property type="term" value="F:flavin adenine dinucleotide binding"/>
    <property type="evidence" value="ECO:0007669"/>
    <property type="project" value="InterPro"/>
</dbReference>
<dbReference type="AlphaFoldDB" id="A0A0H5P4D8"/>
<organism evidence="8 9">
    <name type="scientific">Nocardia farcinica</name>
    <dbReference type="NCBI Taxonomy" id="37329"/>
    <lineage>
        <taxon>Bacteria</taxon>
        <taxon>Bacillati</taxon>
        <taxon>Actinomycetota</taxon>
        <taxon>Actinomycetes</taxon>
        <taxon>Mycobacteriales</taxon>
        <taxon>Nocardiaceae</taxon>
        <taxon>Nocardia</taxon>
    </lineage>
</organism>
<evidence type="ECO:0000256" key="3">
    <source>
        <dbReference type="ARBA" id="ARBA00022630"/>
    </source>
</evidence>
<sequence>MTDTLIVGGGTAGCVLAARLSEDPAHTVRVLEAGPVWLEPQRWPAALRDAGRMPIDPAAPWLWRYTSTLDDGAGAAAAVVGQLVRGRVLGGSSSVNGSYFGRARAADFAAWSRIAGPLWDFDAVLPAYERSERDLDFGDRPGHGAHGPIPVRRTATGVPVSRLFADAVRAAGFGERADLNGLPDAGPPTGLAKVPCNVADGRRVGTAAAYLLPAATRPNLRVDGEVPVSRILFRRGRAVGVEYRRGRATETAWADRIVLCAGAVESAALLLRSGIGPPGQLRALGITPVQAAPVGSWCTDHPEIGVEYRLEPEPDRPPTVPLEYVLDLDDIEIRPYTVSFTPDTYRLGVALMRPLAAGELRLRSADPVQPPVLEHRYLSAAADRDRLRAAAVLAADLLAAVPGARPSTVAPPAAGERSAAWLRARLATSQHLSGTCRMGGPEDPAAVVDAQCRVHGVAGLAVVDLSIVPVPLSRGPQASAVMLAERAAEFLRDGEF</sequence>
<keyword evidence="8" id="KW-0614">Plasmid</keyword>
<dbReference type="GO" id="GO:0008812">
    <property type="term" value="F:choline dehydrogenase activity"/>
    <property type="evidence" value="ECO:0007669"/>
    <property type="project" value="UniProtKB-EC"/>
</dbReference>
<dbReference type="InterPro" id="IPR023978">
    <property type="entry name" value="GMC_oxidoreductase_bact"/>
</dbReference>
<dbReference type="NCBIfam" id="TIGR03970">
    <property type="entry name" value="Rv0697"/>
    <property type="match status" value="1"/>
</dbReference>
<evidence type="ECO:0000259" key="7">
    <source>
        <dbReference type="PROSITE" id="PS00623"/>
    </source>
</evidence>
<keyword evidence="3 6" id="KW-0285">Flavoprotein</keyword>
<proteinExistence type="inferred from homology"/>
<evidence type="ECO:0000256" key="6">
    <source>
        <dbReference type="RuleBase" id="RU003968"/>
    </source>
</evidence>
<evidence type="ECO:0000256" key="2">
    <source>
        <dbReference type="ARBA" id="ARBA00010790"/>
    </source>
</evidence>
<dbReference type="EMBL" id="LN868939">
    <property type="protein sequence ID" value="CRY82174.1"/>
    <property type="molecule type" value="Genomic_DNA"/>
</dbReference>
<dbReference type="Gene3D" id="3.50.50.60">
    <property type="entry name" value="FAD/NAD(P)-binding domain"/>
    <property type="match status" value="1"/>
</dbReference>
<keyword evidence="4 5" id="KW-0274">FAD</keyword>